<dbReference type="EMBL" id="JAELUP010000006">
    <property type="protein sequence ID" value="MBJ6360309.1"/>
    <property type="molecule type" value="Genomic_DNA"/>
</dbReference>
<reference evidence="2" key="1">
    <citation type="submission" date="2020-12" db="EMBL/GenBank/DDBJ databases">
        <authorList>
            <person name="Huq M.A."/>
        </authorList>
    </citation>
    <scope>NUCLEOTIDE SEQUENCE</scope>
    <source>
        <strain evidence="2">MAHUQ-46</strain>
    </source>
</reference>
<feature type="transmembrane region" description="Helical" evidence="1">
    <location>
        <begin position="18"/>
        <end position="38"/>
    </location>
</feature>
<accession>A0A934MPD6</accession>
<feature type="transmembrane region" description="Helical" evidence="1">
    <location>
        <begin position="44"/>
        <end position="64"/>
    </location>
</feature>
<proteinExistence type="predicted"/>
<organism evidence="2 3">
    <name type="scientific">Paenibacillus roseus</name>
    <dbReference type="NCBI Taxonomy" id="2798579"/>
    <lineage>
        <taxon>Bacteria</taxon>
        <taxon>Bacillati</taxon>
        <taxon>Bacillota</taxon>
        <taxon>Bacilli</taxon>
        <taxon>Bacillales</taxon>
        <taxon>Paenibacillaceae</taxon>
        <taxon>Paenibacillus</taxon>
    </lineage>
</organism>
<keyword evidence="1" id="KW-0812">Transmembrane</keyword>
<dbReference type="AlphaFoldDB" id="A0A934MPD6"/>
<gene>
    <name evidence="2" type="ORF">JFN88_03100</name>
</gene>
<name>A0A934MPD6_9BACL</name>
<dbReference type="RefSeq" id="WP_199017835.1">
    <property type="nucleotide sequence ID" value="NZ_JAELUP010000006.1"/>
</dbReference>
<evidence type="ECO:0000256" key="1">
    <source>
        <dbReference type="SAM" id="Phobius"/>
    </source>
</evidence>
<sequence>MNWLAKFTRRYSGDQIRLALWTTGVLAILVAGAVYSYVQERQGHEVTLMPFTLIVLSVVAYNCFRSSTKSN</sequence>
<keyword evidence="1" id="KW-0472">Membrane</keyword>
<keyword evidence="1" id="KW-1133">Transmembrane helix</keyword>
<evidence type="ECO:0000313" key="2">
    <source>
        <dbReference type="EMBL" id="MBJ6360309.1"/>
    </source>
</evidence>
<protein>
    <submittedName>
        <fullName evidence="2">Uncharacterized protein</fullName>
    </submittedName>
</protein>
<keyword evidence="3" id="KW-1185">Reference proteome</keyword>
<evidence type="ECO:0000313" key="3">
    <source>
        <dbReference type="Proteomes" id="UP000640274"/>
    </source>
</evidence>
<dbReference type="Proteomes" id="UP000640274">
    <property type="component" value="Unassembled WGS sequence"/>
</dbReference>
<comment type="caution">
    <text evidence="2">The sequence shown here is derived from an EMBL/GenBank/DDBJ whole genome shotgun (WGS) entry which is preliminary data.</text>
</comment>